<proteinExistence type="predicted"/>
<dbReference type="OrthoDB" id="6197566at2"/>
<dbReference type="InterPro" id="IPR009282">
    <property type="entry name" value="DUF937"/>
</dbReference>
<accession>A0A517P357</accession>
<evidence type="ECO:0008006" key="3">
    <source>
        <dbReference type="Google" id="ProtNLM"/>
    </source>
</evidence>
<keyword evidence="2" id="KW-1185">Reference proteome</keyword>
<name>A0A517P357_9BACT</name>
<evidence type="ECO:0000313" key="1">
    <source>
        <dbReference type="EMBL" id="QDT13804.1"/>
    </source>
</evidence>
<gene>
    <name evidence="1" type="ORF">K239x_58240</name>
</gene>
<dbReference type="AlphaFoldDB" id="A0A517P357"/>
<dbReference type="Pfam" id="PF06078">
    <property type="entry name" value="DUF937"/>
    <property type="match status" value="1"/>
</dbReference>
<evidence type="ECO:0000313" key="2">
    <source>
        <dbReference type="Proteomes" id="UP000319817"/>
    </source>
</evidence>
<sequence>MSQLLDLVGQYLDDDSVAAISKQIGADPAQTQQAIGAALPTLLGAITRQAGEPEGAAKLHHALQNDHDGSILDHLGSLFGGQQPAAPEVTERTTAGGSILDHILGNRKSRVEEGVSRASGLSSGQVMKLMALLAPLLMGALGKRRKQEDLSAGGLGDLLQNERKEVESKTFGGGMISKMFDQDGDGDFDMMDMMKFGAGRLFGKK</sequence>
<protein>
    <recommendedName>
        <fullName evidence="3">DUF937 domain-containing protein</fullName>
    </recommendedName>
</protein>
<organism evidence="1 2">
    <name type="scientific">Stieleria marina</name>
    <dbReference type="NCBI Taxonomy" id="1930275"/>
    <lineage>
        <taxon>Bacteria</taxon>
        <taxon>Pseudomonadati</taxon>
        <taxon>Planctomycetota</taxon>
        <taxon>Planctomycetia</taxon>
        <taxon>Pirellulales</taxon>
        <taxon>Pirellulaceae</taxon>
        <taxon>Stieleria</taxon>
    </lineage>
</organism>
<dbReference type="RefSeq" id="WP_145421635.1">
    <property type="nucleotide sequence ID" value="NZ_CP036526.1"/>
</dbReference>
<dbReference type="EMBL" id="CP036526">
    <property type="protein sequence ID" value="QDT13804.1"/>
    <property type="molecule type" value="Genomic_DNA"/>
</dbReference>
<dbReference type="Proteomes" id="UP000319817">
    <property type="component" value="Chromosome"/>
</dbReference>
<reference evidence="1 2" key="1">
    <citation type="submission" date="2019-02" db="EMBL/GenBank/DDBJ databases">
        <title>Deep-cultivation of Planctomycetes and their phenomic and genomic characterization uncovers novel biology.</title>
        <authorList>
            <person name="Wiegand S."/>
            <person name="Jogler M."/>
            <person name="Boedeker C."/>
            <person name="Pinto D."/>
            <person name="Vollmers J."/>
            <person name="Rivas-Marin E."/>
            <person name="Kohn T."/>
            <person name="Peeters S.H."/>
            <person name="Heuer A."/>
            <person name="Rast P."/>
            <person name="Oberbeckmann S."/>
            <person name="Bunk B."/>
            <person name="Jeske O."/>
            <person name="Meyerdierks A."/>
            <person name="Storesund J.E."/>
            <person name="Kallscheuer N."/>
            <person name="Luecker S."/>
            <person name="Lage O.M."/>
            <person name="Pohl T."/>
            <person name="Merkel B.J."/>
            <person name="Hornburger P."/>
            <person name="Mueller R.-W."/>
            <person name="Bruemmer F."/>
            <person name="Labrenz M."/>
            <person name="Spormann A.M."/>
            <person name="Op den Camp H."/>
            <person name="Overmann J."/>
            <person name="Amann R."/>
            <person name="Jetten M.S.M."/>
            <person name="Mascher T."/>
            <person name="Medema M.H."/>
            <person name="Devos D.P."/>
            <person name="Kaster A.-K."/>
            <person name="Ovreas L."/>
            <person name="Rohde M."/>
            <person name="Galperin M.Y."/>
            <person name="Jogler C."/>
        </authorList>
    </citation>
    <scope>NUCLEOTIDE SEQUENCE [LARGE SCALE GENOMIC DNA]</scope>
    <source>
        <strain evidence="1 2">K23_9</strain>
    </source>
</reference>